<dbReference type="GO" id="GO:0015267">
    <property type="term" value="F:channel activity"/>
    <property type="evidence" value="ECO:0007669"/>
    <property type="project" value="TreeGrafter"/>
</dbReference>
<dbReference type="RefSeq" id="XP_010904179.2">
    <property type="nucleotide sequence ID" value="XM_010905877.5"/>
</dbReference>
<dbReference type="PANTHER" id="PTHR11256:SF42">
    <property type="entry name" value="APOPTOSIS REGULATOR BAX"/>
    <property type="match status" value="1"/>
</dbReference>
<dbReference type="Gene3D" id="1.10.437.10">
    <property type="entry name" value="Blc2-like"/>
    <property type="match status" value="1"/>
</dbReference>
<dbReference type="Pfam" id="PF00452">
    <property type="entry name" value="Bcl-2"/>
    <property type="match status" value="1"/>
</dbReference>
<dbReference type="GO" id="GO:0005741">
    <property type="term" value="C:mitochondrial outer membrane"/>
    <property type="evidence" value="ECO:0007669"/>
    <property type="project" value="TreeGrafter"/>
</dbReference>
<dbReference type="SMART" id="SM00337">
    <property type="entry name" value="BCL"/>
    <property type="match status" value="1"/>
</dbReference>
<dbReference type="Ensembl" id="ENSELUT00000105651.1">
    <property type="protein sequence ID" value="ENSELUP00000092343.1"/>
    <property type="gene ID" value="ENSELUG00000042079.1"/>
</dbReference>
<keyword evidence="2" id="KW-0053">Apoptosis</keyword>
<dbReference type="Proteomes" id="UP000265140">
    <property type="component" value="Chromosome 11"/>
</dbReference>
<dbReference type="PRINTS" id="PR01862">
    <property type="entry name" value="BCL2FAMILY"/>
</dbReference>
<proteinExistence type="inferred from homology"/>
<evidence type="ECO:0000313" key="5">
    <source>
        <dbReference type="Ensembl" id="ENSELUP00000092343.1"/>
    </source>
</evidence>
<dbReference type="KEGG" id="els:105031447"/>
<sequence>MAPVRLSEYRVGEAVLNRVMKDQLADVSSPEDLVTYLEKVKNEDEDEDEEKLILQLALIVRRIGEALKNDKEMKTMMGKMSNKSNYWKVVEKVFEDGLITWERIAVLFYVAGRMAVKVVIAHLPQYVKDILTWTLEYFKRNLLSWVKENGGWMNSFSELARVQGERMNSMSARSSGILLVFIGGFLLGCVTFWKLSNRT</sequence>
<evidence type="ECO:0000256" key="2">
    <source>
        <dbReference type="ARBA" id="ARBA00022703"/>
    </source>
</evidence>
<keyword evidence="6" id="KW-1185">Reference proteome</keyword>
<dbReference type="GO" id="GO:0008630">
    <property type="term" value="P:intrinsic apoptotic signaling pathway in response to DNA damage"/>
    <property type="evidence" value="ECO:0007669"/>
    <property type="project" value="TreeGrafter"/>
</dbReference>
<dbReference type="GeneTree" id="ENSGT01110000267309"/>
<feature type="transmembrane region" description="Helical" evidence="3">
    <location>
        <begin position="176"/>
        <end position="195"/>
    </location>
</feature>
<dbReference type="InterPro" id="IPR026298">
    <property type="entry name" value="Bcl-2_fam"/>
</dbReference>
<reference evidence="5 6" key="1">
    <citation type="submission" date="2020-02" db="EMBL/GenBank/DDBJ databases">
        <title>Esox lucius (northern pike) genome, fEsoLuc1, primary haplotype.</title>
        <authorList>
            <person name="Myers G."/>
            <person name="Karagic N."/>
            <person name="Meyer A."/>
            <person name="Pippel M."/>
            <person name="Reichard M."/>
            <person name="Winkler S."/>
            <person name="Tracey A."/>
            <person name="Sims Y."/>
            <person name="Howe K."/>
            <person name="Rhie A."/>
            <person name="Formenti G."/>
            <person name="Durbin R."/>
            <person name="Fedrigo O."/>
            <person name="Jarvis E.D."/>
        </authorList>
    </citation>
    <scope>NUCLEOTIDE SEQUENCE [LARGE SCALE GENOMIC DNA]</scope>
</reference>
<dbReference type="PROSITE" id="PS50062">
    <property type="entry name" value="BCL2_FAMILY"/>
    <property type="match status" value="1"/>
</dbReference>
<dbReference type="GO" id="GO:0008053">
    <property type="term" value="P:mitochondrial fusion"/>
    <property type="evidence" value="ECO:0007669"/>
    <property type="project" value="TreeGrafter"/>
</dbReference>
<protein>
    <recommendedName>
        <fullName evidence="4">Bcl-2 Bcl-2 homology region 1-3 domain-containing protein</fullName>
    </recommendedName>
</protein>
<evidence type="ECO:0000259" key="4">
    <source>
        <dbReference type="SMART" id="SM00337"/>
    </source>
</evidence>
<dbReference type="GO" id="GO:0097192">
    <property type="term" value="P:extrinsic apoptotic signaling pathway in absence of ligand"/>
    <property type="evidence" value="ECO:0007669"/>
    <property type="project" value="TreeGrafter"/>
</dbReference>
<keyword evidence="3" id="KW-0472">Membrane</keyword>
<reference evidence="5" key="3">
    <citation type="submission" date="2025-09" db="UniProtKB">
        <authorList>
            <consortium name="Ensembl"/>
        </authorList>
    </citation>
    <scope>IDENTIFICATION</scope>
</reference>
<evidence type="ECO:0000256" key="1">
    <source>
        <dbReference type="ARBA" id="ARBA00009458"/>
    </source>
</evidence>
<name>A0AAY5KT45_ESOLU</name>
<dbReference type="AlphaFoldDB" id="A0AAY5KT45"/>
<organism evidence="5 6">
    <name type="scientific">Esox lucius</name>
    <name type="common">Northern pike</name>
    <dbReference type="NCBI Taxonomy" id="8010"/>
    <lineage>
        <taxon>Eukaryota</taxon>
        <taxon>Metazoa</taxon>
        <taxon>Chordata</taxon>
        <taxon>Craniata</taxon>
        <taxon>Vertebrata</taxon>
        <taxon>Euteleostomi</taxon>
        <taxon>Actinopterygii</taxon>
        <taxon>Neopterygii</taxon>
        <taxon>Teleostei</taxon>
        <taxon>Protacanthopterygii</taxon>
        <taxon>Esociformes</taxon>
        <taxon>Esocidae</taxon>
        <taxon>Esox</taxon>
    </lineage>
</organism>
<dbReference type="GeneID" id="105031447"/>
<dbReference type="GO" id="GO:0051400">
    <property type="term" value="F:BH domain binding"/>
    <property type="evidence" value="ECO:0007669"/>
    <property type="project" value="TreeGrafter"/>
</dbReference>
<dbReference type="GO" id="GO:0001836">
    <property type="term" value="P:release of cytochrome c from mitochondria"/>
    <property type="evidence" value="ECO:0007669"/>
    <property type="project" value="TreeGrafter"/>
</dbReference>
<dbReference type="InterPro" id="IPR046371">
    <property type="entry name" value="Bcl-2_BH1-3"/>
</dbReference>
<dbReference type="InterPro" id="IPR036834">
    <property type="entry name" value="Bcl-2-like_sf"/>
</dbReference>
<dbReference type="CDD" id="cd06845">
    <property type="entry name" value="Bcl-2_like"/>
    <property type="match status" value="1"/>
</dbReference>
<reference evidence="5" key="2">
    <citation type="submission" date="2025-08" db="UniProtKB">
        <authorList>
            <consortium name="Ensembl"/>
        </authorList>
    </citation>
    <scope>IDENTIFICATION</scope>
</reference>
<evidence type="ECO:0000313" key="6">
    <source>
        <dbReference type="Proteomes" id="UP000265140"/>
    </source>
</evidence>
<dbReference type="GO" id="GO:0042981">
    <property type="term" value="P:regulation of apoptotic process"/>
    <property type="evidence" value="ECO:0007669"/>
    <property type="project" value="InterPro"/>
</dbReference>
<feature type="domain" description="Bcl-2 Bcl-2 homology region 1-3" evidence="4">
    <location>
        <begin position="60"/>
        <end position="152"/>
    </location>
</feature>
<dbReference type="PANTHER" id="PTHR11256">
    <property type="entry name" value="BCL-2 RELATED"/>
    <property type="match status" value="1"/>
</dbReference>
<dbReference type="SUPFAM" id="SSF56854">
    <property type="entry name" value="Bcl-2 inhibitors of programmed cell death"/>
    <property type="match status" value="1"/>
</dbReference>
<accession>A0AAY5KT45</accession>
<comment type="similarity">
    <text evidence="1">Belongs to the Bcl-2 family.</text>
</comment>
<dbReference type="InterPro" id="IPR002475">
    <property type="entry name" value="Bcl2-like"/>
</dbReference>
<keyword evidence="3" id="KW-0812">Transmembrane</keyword>
<keyword evidence="3" id="KW-1133">Transmembrane helix</keyword>
<evidence type="ECO:0000256" key="3">
    <source>
        <dbReference type="SAM" id="Phobius"/>
    </source>
</evidence>